<feature type="compositionally biased region" description="Basic and acidic residues" evidence="1">
    <location>
        <begin position="185"/>
        <end position="197"/>
    </location>
</feature>
<keyword evidence="3" id="KW-1185">Reference proteome</keyword>
<dbReference type="Proteomes" id="UP001501470">
    <property type="component" value="Unassembled WGS sequence"/>
</dbReference>
<dbReference type="RefSeq" id="WP_344512492.1">
    <property type="nucleotide sequence ID" value="NZ_BAAAQD010000033.1"/>
</dbReference>
<accession>A0ABP4NNF3</accession>
<evidence type="ECO:0000313" key="2">
    <source>
        <dbReference type="EMBL" id="GAA1563309.1"/>
    </source>
</evidence>
<organism evidence="2 3">
    <name type="scientific">Dactylosporangium maewongense</name>
    <dbReference type="NCBI Taxonomy" id="634393"/>
    <lineage>
        <taxon>Bacteria</taxon>
        <taxon>Bacillati</taxon>
        <taxon>Actinomycetota</taxon>
        <taxon>Actinomycetes</taxon>
        <taxon>Micromonosporales</taxon>
        <taxon>Micromonosporaceae</taxon>
        <taxon>Dactylosporangium</taxon>
    </lineage>
</organism>
<feature type="region of interest" description="Disordered" evidence="1">
    <location>
        <begin position="185"/>
        <end position="221"/>
    </location>
</feature>
<dbReference type="Pfam" id="PF09617">
    <property type="entry name" value="Cas_GSU0053"/>
    <property type="match status" value="1"/>
</dbReference>
<dbReference type="InterPro" id="IPR013403">
    <property type="entry name" value="CRISPR-assoc_prot_Csb1/Cas7u"/>
</dbReference>
<evidence type="ECO:0000256" key="1">
    <source>
        <dbReference type="SAM" id="MobiDB-lite"/>
    </source>
</evidence>
<proteinExistence type="predicted"/>
<sequence>MSATRHVYDVPLRPVLGSTFQPTGFPDLGPATFDRLDADGGVTPSLLVESVQSMANRLEATLWDRGAQQPVEVTDGLPYVRVVRAGTDEFLTSSRLEAHRLASPFVREAACDGENMEAVIGQRLGLARDTPLNLPAMARALLQLDPLCLLHGVFFAQKAWIGQPRFPRAVSAVIEAHDVRRAVSGGRKSDSVRHQLNRDTANGEDSSGDTGVETTGGGTAEGYGSVPFHRVEWTARTILATFVVDRELLHSYGLPQPASDLLETLALWEIRALLSGGLRLRTACDLELADDISTRRGEPLPETSDLTGRLRDLIGQCADLLGDGKAITVQWGGHKTNAKAASGKAKS</sequence>
<reference evidence="3" key="1">
    <citation type="journal article" date="2019" name="Int. J. Syst. Evol. Microbiol.">
        <title>The Global Catalogue of Microorganisms (GCM) 10K type strain sequencing project: providing services to taxonomists for standard genome sequencing and annotation.</title>
        <authorList>
            <consortium name="The Broad Institute Genomics Platform"/>
            <consortium name="The Broad Institute Genome Sequencing Center for Infectious Disease"/>
            <person name="Wu L."/>
            <person name="Ma J."/>
        </authorList>
    </citation>
    <scope>NUCLEOTIDE SEQUENCE [LARGE SCALE GENOMIC DNA]</scope>
    <source>
        <strain evidence="3">JCM 15933</strain>
    </source>
</reference>
<comment type="caution">
    <text evidence="2">The sequence shown here is derived from an EMBL/GenBank/DDBJ whole genome shotgun (WGS) entry which is preliminary data.</text>
</comment>
<dbReference type="NCBIfam" id="TIGR02570">
    <property type="entry name" value="cas7_GSU0053"/>
    <property type="match status" value="1"/>
</dbReference>
<evidence type="ECO:0008006" key="4">
    <source>
        <dbReference type="Google" id="ProtNLM"/>
    </source>
</evidence>
<dbReference type="EMBL" id="BAAAQD010000033">
    <property type="protein sequence ID" value="GAA1563309.1"/>
    <property type="molecule type" value="Genomic_DNA"/>
</dbReference>
<gene>
    <name evidence="2" type="ORF">GCM10009827_101110</name>
</gene>
<protein>
    <recommendedName>
        <fullName evidence="4">Type I-U CRISPR-associated protein Cas7</fullName>
    </recommendedName>
</protein>
<evidence type="ECO:0000313" key="3">
    <source>
        <dbReference type="Proteomes" id="UP001501470"/>
    </source>
</evidence>
<name>A0ABP4NNF3_9ACTN</name>